<feature type="region of interest" description="Disordered" evidence="1">
    <location>
        <begin position="444"/>
        <end position="464"/>
    </location>
</feature>
<sequence>MSDQDESEYEVENVVQARIEKLRGKKLIMKFRVRWKGYTEDDDTWEPIESFSGSEHFIDKFWQRASTGGRDYRDIGQFKLGEVFVPMGPPRRKRKRDSNVHEPPESISTATNPDSQLGNENGRSFDQAQRRNDSPCESPARSLKRMRGRRSNKSSRSSSKDQRRDASDNDVLNDISETPRRPVQTTSSPPARRSRRSSRRAIMSPESIPPSDDESDGPDGSLFGSPSQPLQATLDDAPTTPSLIDVDEMQNASTEENVTLQKPPVSPSPMKVPSYRQRSAKPLIKMVDDPNMMAMDNAISVKARLMGRPTSTAAQSGVSPSKPPAVPKIRPGPGRSSAGLKKNTSSLLTFEKGALKTVKGRYISREKETEQSPSRLGRPAQGDTNNSTENARNMSPPAPRELLALAGLEKETEDLLPSYEDSIELVHNELADISSDMPREKEYDARKHSRNEAKDKLFPESPSMDIPTYTTTAWKRSTIFDNPLLRGSDVEEKEPDNLQSEMSHLVSFHLTLDASISIPVKISSTTPLFSDSLAGKMGVPGKFYRGDSATSLIDALRTGGPSGIVVIDIAANVEHKKHWVHFCDRLASGDLFIAMAGINILALCSSENPITQRLNIPTTLMTKGNILVSQVTIQNYTVYAELAAHSDQTRWLEYVSQK</sequence>
<feature type="compositionally biased region" description="Basic and acidic residues" evidence="1">
    <location>
        <begin position="158"/>
        <end position="167"/>
    </location>
</feature>
<feature type="compositionally biased region" description="Polar residues" evidence="1">
    <location>
        <begin position="250"/>
        <end position="260"/>
    </location>
</feature>
<evidence type="ECO:0000313" key="3">
    <source>
        <dbReference type="EMBL" id="PFH54279.1"/>
    </source>
</evidence>
<dbReference type="STRING" id="703135.A0A2A9NUQ9"/>
<dbReference type="PROSITE" id="PS50013">
    <property type="entry name" value="CHROMO_2"/>
    <property type="match status" value="1"/>
</dbReference>
<feature type="compositionally biased region" description="Polar residues" evidence="1">
    <location>
        <begin position="382"/>
        <end position="393"/>
    </location>
</feature>
<feature type="compositionally biased region" description="Polar residues" evidence="1">
    <location>
        <begin position="106"/>
        <end position="127"/>
    </location>
</feature>
<dbReference type="InterPro" id="IPR000953">
    <property type="entry name" value="Chromo/chromo_shadow_dom"/>
</dbReference>
<protein>
    <recommendedName>
        <fullName evidence="2">Chromo domain-containing protein</fullName>
    </recommendedName>
</protein>
<dbReference type="SUPFAM" id="SSF54160">
    <property type="entry name" value="Chromo domain-like"/>
    <property type="match status" value="1"/>
</dbReference>
<dbReference type="CDD" id="cd18968">
    <property type="entry name" value="chromodomain"/>
    <property type="match status" value="1"/>
</dbReference>
<dbReference type="GO" id="GO:0006338">
    <property type="term" value="P:chromatin remodeling"/>
    <property type="evidence" value="ECO:0007669"/>
    <property type="project" value="UniProtKB-ARBA"/>
</dbReference>
<feature type="region of interest" description="Disordered" evidence="1">
    <location>
        <begin position="307"/>
        <end position="398"/>
    </location>
</feature>
<evidence type="ECO:0000259" key="2">
    <source>
        <dbReference type="PROSITE" id="PS50013"/>
    </source>
</evidence>
<name>A0A2A9NUQ9_9AGAR</name>
<evidence type="ECO:0000256" key="1">
    <source>
        <dbReference type="SAM" id="MobiDB-lite"/>
    </source>
</evidence>
<feature type="compositionally biased region" description="Low complexity" evidence="1">
    <location>
        <begin position="200"/>
        <end position="210"/>
    </location>
</feature>
<organism evidence="3 4">
    <name type="scientific">Amanita thiersii Skay4041</name>
    <dbReference type="NCBI Taxonomy" id="703135"/>
    <lineage>
        <taxon>Eukaryota</taxon>
        <taxon>Fungi</taxon>
        <taxon>Dikarya</taxon>
        <taxon>Basidiomycota</taxon>
        <taxon>Agaricomycotina</taxon>
        <taxon>Agaricomycetes</taxon>
        <taxon>Agaricomycetidae</taxon>
        <taxon>Agaricales</taxon>
        <taxon>Pluteineae</taxon>
        <taxon>Amanitaceae</taxon>
        <taxon>Amanita</taxon>
    </lineage>
</organism>
<feature type="domain" description="Chromo" evidence="2">
    <location>
        <begin position="9"/>
        <end position="73"/>
    </location>
</feature>
<evidence type="ECO:0000313" key="4">
    <source>
        <dbReference type="Proteomes" id="UP000242287"/>
    </source>
</evidence>
<dbReference type="InterPro" id="IPR016197">
    <property type="entry name" value="Chromo-like_dom_sf"/>
</dbReference>
<dbReference type="OrthoDB" id="2447764at2759"/>
<feature type="region of interest" description="Disordered" evidence="1">
    <location>
        <begin position="85"/>
        <end position="283"/>
    </location>
</feature>
<dbReference type="SMART" id="SM00298">
    <property type="entry name" value="CHROMO"/>
    <property type="match status" value="1"/>
</dbReference>
<dbReference type="Gene3D" id="2.40.50.40">
    <property type="match status" value="1"/>
</dbReference>
<dbReference type="InterPro" id="IPR023780">
    <property type="entry name" value="Chromo_domain"/>
</dbReference>
<dbReference type="Pfam" id="PF00385">
    <property type="entry name" value="Chromo"/>
    <property type="match status" value="1"/>
</dbReference>
<feature type="compositionally biased region" description="Basic residues" evidence="1">
    <location>
        <begin position="142"/>
        <end position="153"/>
    </location>
</feature>
<dbReference type="Proteomes" id="UP000242287">
    <property type="component" value="Unassembled WGS sequence"/>
</dbReference>
<gene>
    <name evidence="3" type="ORF">AMATHDRAFT_53164</name>
</gene>
<reference evidence="3 4" key="1">
    <citation type="submission" date="2014-02" db="EMBL/GenBank/DDBJ databases">
        <title>Transposable element dynamics among asymbiotic and ectomycorrhizal Amanita fungi.</title>
        <authorList>
            <consortium name="DOE Joint Genome Institute"/>
            <person name="Hess J."/>
            <person name="Skrede I."/>
            <person name="Wolfe B."/>
            <person name="LaButti K."/>
            <person name="Ohm R.A."/>
            <person name="Grigoriev I.V."/>
            <person name="Pringle A."/>
        </authorList>
    </citation>
    <scope>NUCLEOTIDE SEQUENCE [LARGE SCALE GENOMIC DNA]</scope>
    <source>
        <strain evidence="3 4">SKay4041</strain>
    </source>
</reference>
<feature type="compositionally biased region" description="Polar residues" evidence="1">
    <location>
        <begin position="309"/>
        <end position="319"/>
    </location>
</feature>
<dbReference type="AlphaFoldDB" id="A0A2A9NUQ9"/>
<keyword evidence="4" id="KW-1185">Reference proteome</keyword>
<accession>A0A2A9NUQ9</accession>
<proteinExistence type="predicted"/>
<dbReference type="EMBL" id="KZ301970">
    <property type="protein sequence ID" value="PFH54279.1"/>
    <property type="molecule type" value="Genomic_DNA"/>
</dbReference>
<feature type="compositionally biased region" description="Basic and acidic residues" evidence="1">
    <location>
        <begin position="444"/>
        <end position="458"/>
    </location>
</feature>